<dbReference type="Proteomes" id="UP001162501">
    <property type="component" value="Chromosome 4"/>
</dbReference>
<evidence type="ECO:0000313" key="2">
    <source>
        <dbReference type="Proteomes" id="UP001162501"/>
    </source>
</evidence>
<protein>
    <submittedName>
        <fullName evidence="1">Uncharacterized protein</fullName>
    </submittedName>
</protein>
<reference evidence="1" key="1">
    <citation type="submission" date="2023-05" db="EMBL/GenBank/DDBJ databases">
        <authorList>
            <consortium name="ELIXIR-Norway"/>
        </authorList>
    </citation>
    <scope>NUCLEOTIDE SEQUENCE</scope>
</reference>
<evidence type="ECO:0000313" key="1">
    <source>
        <dbReference type="EMBL" id="CAN0514059.1"/>
    </source>
</evidence>
<reference evidence="1" key="2">
    <citation type="submission" date="2025-03" db="EMBL/GenBank/DDBJ databases">
        <authorList>
            <consortium name="ELIXIR-Norway"/>
            <consortium name="Elixir Norway"/>
        </authorList>
    </citation>
    <scope>NUCLEOTIDE SEQUENCE</scope>
</reference>
<sequence length="119" mass="12800">MQRASAVRIAQLAGDTRKLLRPRPPRWPGPWEGQVRRHLSSGVPGGCADVHTVSGKASGVPPELPGPFIPQLPGGDKNASQSRVAQAISELIVNPGRRSCPQHKLRGWKFFHSGSQGVE</sequence>
<proteinExistence type="predicted"/>
<dbReference type="EMBL" id="OX596088">
    <property type="protein sequence ID" value="CAN0514059.1"/>
    <property type="molecule type" value="Genomic_DNA"/>
</dbReference>
<feature type="non-terminal residue" evidence="1">
    <location>
        <position position="119"/>
    </location>
</feature>
<accession>A0AC59ZUU7</accession>
<name>A0AC59ZUU7_RANTA</name>
<organism evidence="1 2">
    <name type="scientific">Rangifer tarandus platyrhynchus</name>
    <name type="common">Svalbard reindeer</name>
    <dbReference type="NCBI Taxonomy" id="3082113"/>
    <lineage>
        <taxon>Eukaryota</taxon>
        <taxon>Metazoa</taxon>
        <taxon>Chordata</taxon>
        <taxon>Craniata</taxon>
        <taxon>Vertebrata</taxon>
        <taxon>Euteleostomi</taxon>
        <taxon>Mammalia</taxon>
        <taxon>Eutheria</taxon>
        <taxon>Laurasiatheria</taxon>
        <taxon>Artiodactyla</taxon>
        <taxon>Ruminantia</taxon>
        <taxon>Pecora</taxon>
        <taxon>Cervidae</taxon>
        <taxon>Odocoileinae</taxon>
        <taxon>Rangifer</taxon>
    </lineage>
</organism>
<gene>
    <name evidence="1" type="ORF">MRATA1EN22A_LOCUS23308</name>
</gene>